<reference evidence="7" key="1">
    <citation type="submission" date="2020-05" db="EMBL/GenBank/DDBJ databases">
        <authorList>
            <person name="Delgado-Blas J."/>
        </authorList>
    </citation>
    <scope>NUCLEOTIDE SEQUENCE</scope>
    <source>
        <strain evidence="7">BB1459</strain>
        <strain evidence="8">BB1480</strain>
    </source>
</reference>
<comment type="subcellular location">
    <subcellularLocation>
        <location evidence="1">Cell membrane</location>
        <topology evidence="1">Multi-pass membrane protein</topology>
    </subcellularLocation>
</comment>
<feature type="transmembrane region" description="Helical" evidence="6">
    <location>
        <begin position="346"/>
        <end position="365"/>
    </location>
</feature>
<evidence type="ECO:0000313" key="7">
    <source>
        <dbReference type="EMBL" id="CAB5587535.1"/>
    </source>
</evidence>
<feature type="transmembrane region" description="Helical" evidence="6">
    <location>
        <begin position="279"/>
        <end position="296"/>
    </location>
</feature>
<keyword evidence="4 6" id="KW-1133">Transmembrane helix</keyword>
<evidence type="ECO:0000313" key="9">
    <source>
        <dbReference type="Proteomes" id="UP000834503"/>
    </source>
</evidence>
<feature type="transmembrane region" description="Helical" evidence="6">
    <location>
        <begin position="105"/>
        <end position="124"/>
    </location>
</feature>
<organism evidence="7 9">
    <name type="scientific">Citrobacter werkmanii</name>
    <dbReference type="NCBI Taxonomy" id="67827"/>
    <lineage>
        <taxon>Bacteria</taxon>
        <taxon>Pseudomonadati</taxon>
        <taxon>Pseudomonadota</taxon>
        <taxon>Gammaproteobacteria</taxon>
        <taxon>Enterobacterales</taxon>
        <taxon>Enterobacteriaceae</taxon>
        <taxon>Citrobacter</taxon>
        <taxon>Citrobacter freundii complex</taxon>
    </lineage>
</organism>
<dbReference type="GO" id="GO:0005886">
    <property type="term" value="C:plasma membrane"/>
    <property type="evidence" value="ECO:0007669"/>
    <property type="project" value="UniProtKB-SubCell"/>
</dbReference>
<gene>
    <name evidence="7" type="ORF">GHA_04356</name>
    <name evidence="8" type="ORF">TML_06166</name>
</gene>
<name>A0A9N8GTU5_9ENTR</name>
<evidence type="ECO:0000256" key="1">
    <source>
        <dbReference type="ARBA" id="ARBA00004651"/>
    </source>
</evidence>
<keyword evidence="5 6" id="KW-0472">Membrane</keyword>
<evidence type="ECO:0000256" key="3">
    <source>
        <dbReference type="ARBA" id="ARBA00022692"/>
    </source>
</evidence>
<feature type="transmembrane region" description="Helical" evidence="6">
    <location>
        <begin position="371"/>
        <end position="395"/>
    </location>
</feature>
<evidence type="ECO:0000256" key="2">
    <source>
        <dbReference type="ARBA" id="ARBA00022475"/>
    </source>
</evidence>
<comment type="caution">
    <text evidence="7">The sequence shown here is derived from an EMBL/GenBank/DDBJ whole genome shotgun (WGS) entry which is preliminary data.</text>
</comment>
<feature type="transmembrane region" description="Helical" evidence="6">
    <location>
        <begin position="232"/>
        <end position="250"/>
    </location>
</feature>
<feature type="transmembrane region" description="Helical" evidence="6">
    <location>
        <begin position="200"/>
        <end position="220"/>
    </location>
</feature>
<dbReference type="Proteomes" id="UP000834503">
    <property type="component" value="Unassembled WGS sequence"/>
</dbReference>
<accession>A0A9N8GTU5</accession>
<evidence type="ECO:0000256" key="6">
    <source>
        <dbReference type="SAM" id="Phobius"/>
    </source>
</evidence>
<keyword evidence="2" id="KW-1003">Cell membrane</keyword>
<dbReference type="InterPro" id="IPR050833">
    <property type="entry name" value="Poly_Biosynth_Transport"/>
</dbReference>
<dbReference type="Proteomes" id="UP000837205">
    <property type="component" value="Unassembled WGS sequence"/>
</dbReference>
<proteinExistence type="predicted"/>
<keyword evidence="10" id="KW-1185">Reference proteome</keyword>
<dbReference type="PANTHER" id="PTHR30250:SF26">
    <property type="entry name" value="PSMA PROTEIN"/>
    <property type="match status" value="1"/>
</dbReference>
<evidence type="ECO:0000313" key="8">
    <source>
        <dbReference type="EMBL" id="CAC9269367.1"/>
    </source>
</evidence>
<evidence type="ECO:0000313" key="10">
    <source>
        <dbReference type="Proteomes" id="UP000837205"/>
    </source>
</evidence>
<keyword evidence="3 6" id="KW-0812">Transmembrane</keyword>
<evidence type="ECO:0000256" key="5">
    <source>
        <dbReference type="ARBA" id="ARBA00023136"/>
    </source>
</evidence>
<feature type="transmembrane region" description="Helical" evidence="6">
    <location>
        <begin position="61"/>
        <end position="85"/>
    </location>
</feature>
<evidence type="ECO:0000256" key="4">
    <source>
        <dbReference type="ARBA" id="ARBA00022989"/>
    </source>
</evidence>
<protein>
    <submittedName>
        <fullName evidence="7">Polysaccharide biosynthesis protein</fullName>
    </submittedName>
</protein>
<sequence>MGGGIILLIPLYIKMLSPQGWGIVSACLSVQAMLLILDAGCSQIMPRDIAKSSKPENTFAAYFWIYFSVAFAGTIFLINAAGWLAHSWFNAGSGSTELELCMQLLGIQFFFQFANNINVGYWNGTQKQFNTNISQVAFFTCKHATALLFLLFLPKPIVYITAYSTITMFEFIFNFAWITKHDVKVKTLFNSILLKKIMKILKDNYIFSLGVIFGVFVSQLDKILLSHSLDTQLYGVYVIVAQLGLSFLQLQYPLMKALLPALSKSGDGSIFNILSFKKIILILILLMVPIAITIMFSSKVLSIWTHNNYIVEHGAVTLSLICISVLINIPYTFIYTNLVRMKAGKIILFSNIISAILMFATFKTMSTDNSIVIGGIMWIMYAGISFVIGGLFVLLRK</sequence>
<feature type="transmembrane region" description="Helical" evidence="6">
    <location>
        <begin position="160"/>
        <end position="179"/>
    </location>
</feature>
<dbReference type="AlphaFoldDB" id="A0A9N8GTU5"/>
<feature type="transmembrane region" description="Helical" evidence="6">
    <location>
        <begin position="136"/>
        <end position="154"/>
    </location>
</feature>
<dbReference type="PANTHER" id="PTHR30250">
    <property type="entry name" value="PST FAMILY PREDICTED COLANIC ACID TRANSPORTER"/>
    <property type="match status" value="1"/>
</dbReference>
<dbReference type="EMBL" id="CAHPQX010000024">
    <property type="protein sequence ID" value="CAB5587535.1"/>
    <property type="molecule type" value="Genomic_DNA"/>
</dbReference>
<feature type="transmembrane region" description="Helical" evidence="6">
    <location>
        <begin position="20"/>
        <end position="40"/>
    </location>
</feature>
<feature type="transmembrane region" description="Helical" evidence="6">
    <location>
        <begin position="316"/>
        <end position="334"/>
    </location>
</feature>
<dbReference type="EMBL" id="CAIIUA010000009">
    <property type="protein sequence ID" value="CAC9269367.1"/>
    <property type="molecule type" value="Genomic_DNA"/>
</dbReference>